<name>A0A812UJC1_9DINO</name>
<evidence type="ECO:0000256" key="1">
    <source>
        <dbReference type="SAM" id="MobiDB-lite"/>
    </source>
</evidence>
<evidence type="ECO:0000313" key="3">
    <source>
        <dbReference type="Proteomes" id="UP000604046"/>
    </source>
</evidence>
<organism evidence="2 3">
    <name type="scientific">Symbiodinium natans</name>
    <dbReference type="NCBI Taxonomy" id="878477"/>
    <lineage>
        <taxon>Eukaryota</taxon>
        <taxon>Sar</taxon>
        <taxon>Alveolata</taxon>
        <taxon>Dinophyceae</taxon>
        <taxon>Suessiales</taxon>
        <taxon>Symbiodiniaceae</taxon>
        <taxon>Symbiodinium</taxon>
    </lineage>
</organism>
<dbReference type="AlphaFoldDB" id="A0A812UJC1"/>
<proteinExistence type="predicted"/>
<dbReference type="EMBL" id="CAJNDS010002734">
    <property type="protein sequence ID" value="CAE7577861.1"/>
    <property type="molecule type" value="Genomic_DNA"/>
</dbReference>
<protein>
    <submittedName>
        <fullName evidence="2">Uncharacterized protein</fullName>
    </submittedName>
</protein>
<dbReference type="Proteomes" id="UP000604046">
    <property type="component" value="Unassembled WGS sequence"/>
</dbReference>
<feature type="region of interest" description="Disordered" evidence="1">
    <location>
        <begin position="20"/>
        <end position="79"/>
    </location>
</feature>
<reference evidence="2" key="1">
    <citation type="submission" date="2021-02" db="EMBL/GenBank/DDBJ databases">
        <authorList>
            <person name="Dougan E. K."/>
            <person name="Rhodes N."/>
            <person name="Thang M."/>
            <person name="Chan C."/>
        </authorList>
    </citation>
    <scope>NUCLEOTIDE SEQUENCE</scope>
</reference>
<gene>
    <name evidence="2" type="ORF">SNAT2548_LOCUS32976</name>
</gene>
<sequence length="167" mass="19976">MPTLRTRLCQAARKLEGTLRSERSAWEAQSAKRDQELEQKSQEVRERENELRKKEREADSLRDQARKLEDQVRQERRASEELQYKNQTLVQELHLRNRQLQEQSEELAKFIYELDAQTRGDIPSVIKEVRQAREEDPELAQLKEMLVKSEADVKLLREWQEHAQAQR</sequence>
<keyword evidence="3" id="KW-1185">Reference proteome</keyword>
<accession>A0A812UJC1</accession>
<comment type="caution">
    <text evidence="2">The sequence shown here is derived from an EMBL/GenBank/DDBJ whole genome shotgun (WGS) entry which is preliminary data.</text>
</comment>
<evidence type="ECO:0000313" key="2">
    <source>
        <dbReference type="EMBL" id="CAE7577861.1"/>
    </source>
</evidence>
<dbReference type="OrthoDB" id="437376at2759"/>